<dbReference type="EMBL" id="QXGD01001076">
    <property type="protein sequence ID" value="KAE9215487.1"/>
    <property type="molecule type" value="Genomic_DNA"/>
</dbReference>
<organism evidence="2 3">
    <name type="scientific">Phytophthora fragariae</name>
    <dbReference type="NCBI Taxonomy" id="53985"/>
    <lineage>
        <taxon>Eukaryota</taxon>
        <taxon>Sar</taxon>
        <taxon>Stramenopiles</taxon>
        <taxon>Oomycota</taxon>
        <taxon>Peronosporomycetes</taxon>
        <taxon>Peronosporales</taxon>
        <taxon>Peronosporaceae</taxon>
        <taxon>Phytophthora</taxon>
    </lineage>
</organism>
<comment type="caution">
    <text evidence="2">The sequence shown here is derived from an EMBL/GenBank/DDBJ whole genome shotgun (WGS) entry which is preliminary data.</text>
</comment>
<dbReference type="Proteomes" id="UP000440367">
    <property type="component" value="Unassembled WGS sequence"/>
</dbReference>
<dbReference type="AlphaFoldDB" id="A0A6A3YB46"/>
<feature type="chain" id="PRO_5025363979" evidence="1">
    <location>
        <begin position="24"/>
        <end position="201"/>
    </location>
</feature>
<proteinExistence type="predicted"/>
<sequence>MIWYLRFAVPGVLALFVVSESTAETENPKTPLADASPVKFHVTLRRKAMELHGESEFDVFANPVAHSRFTYSLVDGAAYLVTNDSSSNAASVRCIPPSTLPFGRILHALNHATHIPSASIGDQPVECESGNLFKTTFAGVHYAICSSGEDGFTALASNLTIDVEYLDKPVSISTPKLSDGSSCKALAKPTSVTPTALALIT</sequence>
<reference evidence="2 3" key="1">
    <citation type="submission" date="2018-08" db="EMBL/GenBank/DDBJ databases">
        <title>Genomic investigation of the strawberry pathogen Phytophthora fragariae indicates pathogenicity is determined by transcriptional variation in three key races.</title>
        <authorList>
            <person name="Adams T.M."/>
            <person name="Armitage A.D."/>
            <person name="Sobczyk M.K."/>
            <person name="Bates H.J."/>
            <person name="Dunwell J.M."/>
            <person name="Nellist C.F."/>
            <person name="Harrison R.J."/>
        </authorList>
    </citation>
    <scope>NUCLEOTIDE SEQUENCE [LARGE SCALE GENOMIC DNA]</scope>
    <source>
        <strain evidence="2 3">BC-1</strain>
    </source>
</reference>
<evidence type="ECO:0000313" key="2">
    <source>
        <dbReference type="EMBL" id="KAE9215487.1"/>
    </source>
</evidence>
<evidence type="ECO:0000256" key="1">
    <source>
        <dbReference type="SAM" id="SignalP"/>
    </source>
</evidence>
<protein>
    <submittedName>
        <fullName evidence="2">Uncharacterized protein</fullName>
    </submittedName>
</protein>
<dbReference type="PANTHER" id="PTHR22538:SF1">
    <property type="entry name" value="VWFD DOMAIN-CONTAINING PROTEIN"/>
    <property type="match status" value="1"/>
</dbReference>
<keyword evidence="1" id="KW-0732">Signal</keyword>
<feature type="signal peptide" evidence="1">
    <location>
        <begin position="1"/>
        <end position="23"/>
    </location>
</feature>
<name>A0A6A3YB46_9STRA</name>
<gene>
    <name evidence="2" type="ORF">PF002_g17355</name>
</gene>
<dbReference type="PANTHER" id="PTHR22538">
    <property type="entry name" value="CILIA- AND FLAGELLA-ASSOCIATED PROTEIN 74"/>
    <property type="match status" value="1"/>
</dbReference>
<evidence type="ECO:0000313" key="3">
    <source>
        <dbReference type="Proteomes" id="UP000440367"/>
    </source>
</evidence>
<accession>A0A6A3YB46</accession>